<dbReference type="AlphaFoldDB" id="A0A1W6P3A9"/>
<feature type="domain" description="ABC transmembrane type-1" evidence="9">
    <location>
        <begin position="97"/>
        <end position="291"/>
    </location>
</feature>
<dbReference type="Pfam" id="PF00528">
    <property type="entry name" value="BPD_transp_1"/>
    <property type="match status" value="1"/>
</dbReference>
<feature type="transmembrane region" description="Helical" evidence="8">
    <location>
        <begin position="215"/>
        <end position="237"/>
    </location>
</feature>
<dbReference type="Proteomes" id="UP000242447">
    <property type="component" value="Plasmid unnamed1"/>
</dbReference>
<dbReference type="GO" id="GO:0005886">
    <property type="term" value="C:plasma membrane"/>
    <property type="evidence" value="ECO:0007669"/>
    <property type="project" value="UniProtKB-SubCell"/>
</dbReference>
<keyword evidence="3" id="KW-1003">Cell membrane</keyword>
<protein>
    <submittedName>
        <fullName evidence="10">Spermidine/putrescine transport system permease protein</fullName>
    </submittedName>
</protein>
<evidence type="ECO:0000256" key="4">
    <source>
        <dbReference type="ARBA" id="ARBA00022519"/>
    </source>
</evidence>
<evidence type="ECO:0000259" key="9">
    <source>
        <dbReference type="PROSITE" id="PS50928"/>
    </source>
</evidence>
<feature type="transmembrane region" description="Helical" evidence="8">
    <location>
        <begin position="272"/>
        <end position="291"/>
    </location>
</feature>
<keyword evidence="4" id="KW-0997">Cell inner membrane</keyword>
<keyword evidence="11" id="KW-1185">Reference proteome</keyword>
<keyword evidence="7 8" id="KW-0472">Membrane</keyword>
<gene>
    <name evidence="10" type="primary">potC</name>
    <name evidence="10" type="ORF">BVG79_p1000028</name>
</gene>
<dbReference type="InterPro" id="IPR035906">
    <property type="entry name" value="MetI-like_sf"/>
</dbReference>
<comment type="subcellular location">
    <subcellularLocation>
        <location evidence="1">Cell inner membrane</location>
        <topology evidence="1">Multi-pass membrane protein</topology>
    </subcellularLocation>
    <subcellularLocation>
        <location evidence="8">Cell membrane</location>
        <topology evidence="8">Multi-pass membrane protein</topology>
    </subcellularLocation>
</comment>
<proteinExistence type="inferred from homology"/>
<keyword evidence="2 8" id="KW-0813">Transport</keyword>
<dbReference type="PANTHER" id="PTHR43357:SF4">
    <property type="entry name" value="INNER MEMBRANE ABC TRANSPORTER PERMEASE PROTEIN YDCV"/>
    <property type="match status" value="1"/>
</dbReference>
<dbReference type="CDD" id="cd06261">
    <property type="entry name" value="TM_PBP2"/>
    <property type="match status" value="1"/>
</dbReference>
<feature type="transmembrane region" description="Helical" evidence="8">
    <location>
        <begin position="103"/>
        <end position="123"/>
    </location>
</feature>
<dbReference type="PROSITE" id="PS50928">
    <property type="entry name" value="ABC_TM1"/>
    <property type="match status" value="1"/>
</dbReference>
<dbReference type="SUPFAM" id="SSF161098">
    <property type="entry name" value="MetI-like"/>
    <property type="match status" value="1"/>
</dbReference>
<evidence type="ECO:0000256" key="1">
    <source>
        <dbReference type="ARBA" id="ARBA00004429"/>
    </source>
</evidence>
<name>A0A1W6P3A9_9RHOB</name>
<keyword evidence="5 8" id="KW-0812">Transmembrane</keyword>
<dbReference type="EMBL" id="CP019938">
    <property type="protein sequence ID" value="ARO15830.1"/>
    <property type="molecule type" value="Genomic_DNA"/>
</dbReference>
<reference evidence="10 11" key="1">
    <citation type="submission" date="2017-02" db="EMBL/GenBank/DDBJ databases">
        <title>Ketogulonicigenium robustum SPU B003 Genome sequencing and assembly.</title>
        <authorList>
            <person name="Li Y."/>
            <person name="Liu L."/>
            <person name="Wang C."/>
            <person name="Zhang M."/>
            <person name="Zhang T."/>
            <person name="Zhang Y."/>
        </authorList>
    </citation>
    <scope>NUCLEOTIDE SEQUENCE [LARGE SCALE GENOMIC DNA]</scope>
    <source>
        <strain evidence="10 11">SPU_B003</strain>
        <plasmid evidence="10 11">unnamed1</plasmid>
    </source>
</reference>
<organism evidence="10 11">
    <name type="scientific">Ketogulonicigenium robustum</name>
    <dbReference type="NCBI Taxonomy" id="92947"/>
    <lineage>
        <taxon>Bacteria</taxon>
        <taxon>Pseudomonadati</taxon>
        <taxon>Pseudomonadota</taxon>
        <taxon>Alphaproteobacteria</taxon>
        <taxon>Rhodobacterales</taxon>
        <taxon>Roseobacteraceae</taxon>
        <taxon>Ketogulonicigenium</taxon>
    </lineage>
</organism>
<dbReference type="KEGG" id="kro:BVG79_p1000028"/>
<feature type="transmembrane region" description="Helical" evidence="8">
    <location>
        <begin position="175"/>
        <end position="194"/>
    </location>
</feature>
<dbReference type="InterPro" id="IPR000515">
    <property type="entry name" value="MetI-like"/>
</dbReference>
<keyword evidence="10" id="KW-0614">Plasmid</keyword>
<comment type="similarity">
    <text evidence="8">Belongs to the binding-protein-dependent transport system permease family.</text>
</comment>
<sequence length="301" mass="32367">MMTSSCVNDDVIILGISHDLREFHPMAIRGHMKVTRSLPQVLFAALVVLAYVFMLAPVVAVVVISFFADPIIQFPPSGLTLKWFANAWARSEFTAGLIESLKLALIATAIGVPAGTAAAYAIHRGTFAGRKAISGLLLGPLAVPSIIMGTALYIFYINAEFILDRNIVGTSSGLIAAHILLTIPWTVRLVLASMEGLDTSVEEAARNLGAGPLTVFWRVTLPMLKSGIIAGAMFSFIQSFENLELSLLLIGPGKITLPVAMLNYLEFKIDPTLAAVGTLQIILIAALMLITDRYVKIARAF</sequence>
<evidence type="ECO:0000256" key="7">
    <source>
        <dbReference type="ARBA" id="ARBA00023136"/>
    </source>
</evidence>
<evidence type="ECO:0000313" key="10">
    <source>
        <dbReference type="EMBL" id="ARO15830.1"/>
    </source>
</evidence>
<evidence type="ECO:0000256" key="8">
    <source>
        <dbReference type="RuleBase" id="RU363032"/>
    </source>
</evidence>
<geneLocation type="plasmid" evidence="10">
    <name>unnamed1</name>
</geneLocation>
<evidence type="ECO:0000256" key="5">
    <source>
        <dbReference type="ARBA" id="ARBA00022692"/>
    </source>
</evidence>
<evidence type="ECO:0000256" key="3">
    <source>
        <dbReference type="ARBA" id="ARBA00022475"/>
    </source>
</evidence>
<dbReference type="PANTHER" id="PTHR43357">
    <property type="entry name" value="INNER MEMBRANE ABC TRANSPORTER PERMEASE PROTEIN YDCV"/>
    <property type="match status" value="1"/>
</dbReference>
<evidence type="ECO:0000256" key="2">
    <source>
        <dbReference type="ARBA" id="ARBA00022448"/>
    </source>
</evidence>
<accession>A0A1W6P3A9</accession>
<feature type="transmembrane region" description="Helical" evidence="8">
    <location>
        <begin position="41"/>
        <end position="68"/>
    </location>
</feature>
<dbReference type="Gene3D" id="1.10.3720.10">
    <property type="entry name" value="MetI-like"/>
    <property type="match status" value="1"/>
</dbReference>
<evidence type="ECO:0000256" key="6">
    <source>
        <dbReference type="ARBA" id="ARBA00022989"/>
    </source>
</evidence>
<feature type="transmembrane region" description="Helical" evidence="8">
    <location>
        <begin position="135"/>
        <end position="155"/>
    </location>
</feature>
<dbReference type="GO" id="GO:0055085">
    <property type="term" value="P:transmembrane transport"/>
    <property type="evidence" value="ECO:0007669"/>
    <property type="project" value="InterPro"/>
</dbReference>
<keyword evidence="6 8" id="KW-1133">Transmembrane helix</keyword>
<evidence type="ECO:0000313" key="11">
    <source>
        <dbReference type="Proteomes" id="UP000242447"/>
    </source>
</evidence>